<proteinExistence type="predicted"/>
<dbReference type="Proteomes" id="UP000775213">
    <property type="component" value="Unassembled WGS sequence"/>
</dbReference>
<evidence type="ECO:0000313" key="2">
    <source>
        <dbReference type="Proteomes" id="UP000775213"/>
    </source>
</evidence>
<sequence>MRHIRYRAWYRAVPKLVSLGTYAQTGRFSRPGKLVMAKKQSDHLPLFESSNTDLHTCMTNINKCHVKLIILRQISLINPIS</sequence>
<dbReference type="EMBL" id="JAGFBR010000012">
    <property type="protein sequence ID" value="KAH0457830.1"/>
    <property type="molecule type" value="Genomic_DNA"/>
</dbReference>
<evidence type="ECO:0000313" key="1">
    <source>
        <dbReference type="EMBL" id="KAH0457830.1"/>
    </source>
</evidence>
<gene>
    <name evidence="1" type="ORF">IEQ34_013145</name>
</gene>
<accession>A0AAV7G7J5</accession>
<dbReference type="AlphaFoldDB" id="A0AAV7G7J5"/>
<comment type="caution">
    <text evidence="1">The sequence shown here is derived from an EMBL/GenBank/DDBJ whole genome shotgun (WGS) entry which is preliminary data.</text>
</comment>
<organism evidence="1 2">
    <name type="scientific">Dendrobium chrysotoxum</name>
    <name type="common">Orchid</name>
    <dbReference type="NCBI Taxonomy" id="161865"/>
    <lineage>
        <taxon>Eukaryota</taxon>
        <taxon>Viridiplantae</taxon>
        <taxon>Streptophyta</taxon>
        <taxon>Embryophyta</taxon>
        <taxon>Tracheophyta</taxon>
        <taxon>Spermatophyta</taxon>
        <taxon>Magnoliopsida</taxon>
        <taxon>Liliopsida</taxon>
        <taxon>Asparagales</taxon>
        <taxon>Orchidaceae</taxon>
        <taxon>Epidendroideae</taxon>
        <taxon>Malaxideae</taxon>
        <taxon>Dendrobiinae</taxon>
        <taxon>Dendrobium</taxon>
    </lineage>
</organism>
<reference evidence="1 2" key="1">
    <citation type="journal article" date="2021" name="Hortic Res">
        <title>Chromosome-scale assembly of the Dendrobium chrysotoxum genome enhances the understanding of orchid evolution.</title>
        <authorList>
            <person name="Zhang Y."/>
            <person name="Zhang G.Q."/>
            <person name="Zhang D."/>
            <person name="Liu X.D."/>
            <person name="Xu X.Y."/>
            <person name="Sun W.H."/>
            <person name="Yu X."/>
            <person name="Zhu X."/>
            <person name="Wang Z.W."/>
            <person name="Zhao X."/>
            <person name="Zhong W.Y."/>
            <person name="Chen H."/>
            <person name="Yin W.L."/>
            <person name="Huang T."/>
            <person name="Niu S.C."/>
            <person name="Liu Z.J."/>
        </authorList>
    </citation>
    <scope>NUCLEOTIDE SEQUENCE [LARGE SCALE GENOMIC DNA]</scope>
    <source>
        <strain evidence="1">Lindl</strain>
    </source>
</reference>
<keyword evidence="2" id="KW-1185">Reference proteome</keyword>
<protein>
    <submittedName>
        <fullName evidence="1">Uncharacterized protein</fullName>
    </submittedName>
</protein>
<name>A0AAV7G7J5_DENCH</name>